<dbReference type="Pfam" id="PF00063">
    <property type="entry name" value="Myosin_head"/>
    <property type="match status" value="1"/>
</dbReference>
<dbReference type="PANTHER" id="PTHR13140:SF857">
    <property type="entry name" value="MYOSIN-11"/>
    <property type="match status" value="1"/>
</dbReference>
<reference evidence="12 13" key="1">
    <citation type="journal article" date="2011" name="Proc. Natl. Acad. Sci. U.S.A.">
        <title>Evolutionary erosion of yeast sex chromosomes by mating-type switching accidents.</title>
        <authorList>
            <person name="Gordon J.L."/>
            <person name="Armisen D."/>
            <person name="Proux-Wera E."/>
            <person name="Oheigeartaigh S.S."/>
            <person name="Byrne K.P."/>
            <person name="Wolfe K.H."/>
        </authorList>
    </citation>
    <scope>NUCLEOTIDE SEQUENCE [LARGE SCALE GENOMIC DNA]</scope>
    <source>
        <strain evidence="13">ATCC 22294 / BCRC 22015 / CBS 2517 / CECT 1963 / NBRC 1671 / NRRL Y-8276</strain>
    </source>
</reference>
<keyword evidence="13" id="KW-1185">Reference proteome</keyword>
<feature type="coiled-coil region" evidence="9">
    <location>
        <begin position="835"/>
        <end position="932"/>
    </location>
</feature>
<dbReference type="PANTHER" id="PTHR13140">
    <property type="entry name" value="MYOSIN"/>
    <property type="match status" value="1"/>
</dbReference>
<feature type="binding site" evidence="8">
    <location>
        <begin position="161"/>
        <end position="168"/>
    </location>
    <ligand>
        <name>ATP</name>
        <dbReference type="ChEBI" id="CHEBI:30616"/>
    </ligand>
</feature>
<dbReference type="KEGG" id="kaf:KAFR_0E01750"/>
<feature type="region of interest" description="Actin-binding" evidence="8">
    <location>
        <begin position="640"/>
        <end position="662"/>
    </location>
</feature>
<evidence type="ECO:0000256" key="10">
    <source>
        <dbReference type="SAM" id="MobiDB-lite"/>
    </source>
</evidence>
<name>H2AVC9_KAZAF</name>
<evidence type="ECO:0000256" key="8">
    <source>
        <dbReference type="PROSITE-ProRule" id="PRU00782"/>
    </source>
</evidence>
<evidence type="ECO:0000256" key="2">
    <source>
        <dbReference type="ARBA" id="ARBA00022741"/>
    </source>
</evidence>
<dbReference type="PROSITE" id="PS51456">
    <property type="entry name" value="MYOSIN_MOTOR"/>
    <property type="match status" value="1"/>
</dbReference>
<dbReference type="GO" id="GO:0000920">
    <property type="term" value="P:septum digestion after cytokinesis"/>
    <property type="evidence" value="ECO:0007669"/>
    <property type="project" value="EnsemblFungi"/>
</dbReference>
<dbReference type="RefSeq" id="XP_003957464.1">
    <property type="nucleotide sequence ID" value="XM_003957415.1"/>
</dbReference>
<dbReference type="GO" id="GO:0000142">
    <property type="term" value="C:cellular bud neck contractile ring"/>
    <property type="evidence" value="ECO:0007669"/>
    <property type="project" value="EnsemblFungi"/>
</dbReference>
<dbReference type="GeneID" id="13882908"/>
<feature type="domain" description="Myosin motor" evidence="11">
    <location>
        <begin position="68"/>
        <end position="764"/>
    </location>
</feature>
<evidence type="ECO:0000256" key="7">
    <source>
        <dbReference type="ARBA" id="ARBA00023203"/>
    </source>
</evidence>
<keyword evidence="2 8" id="KW-0547">Nucleotide-binding</keyword>
<dbReference type="GO" id="GO:0032033">
    <property type="term" value="F:myosin II light chain binding"/>
    <property type="evidence" value="ECO:0007669"/>
    <property type="project" value="EnsemblFungi"/>
</dbReference>
<dbReference type="GO" id="GO:0031671">
    <property type="term" value="P:primary cell septum biogenesis"/>
    <property type="evidence" value="ECO:0007669"/>
    <property type="project" value="EnsemblFungi"/>
</dbReference>
<evidence type="ECO:0000313" key="12">
    <source>
        <dbReference type="EMBL" id="CCF58329.1"/>
    </source>
</evidence>
<dbReference type="Gene3D" id="1.20.120.720">
    <property type="entry name" value="Myosin VI head, motor domain, U50 subdomain"/>
    <property type="match status" value="1"/>
</dbReference>
<gene>
    <name evidence="12" type="primary">KAFR0E01750</name>
    <name evidence="12" type="ORF">KAFR_0E01750</name>
</gene>
<dbReference type="PRINTS" id="PR00193">
    <property type="entry name" value="MYOSINHEAVY"/>
</dbReference>
<evidence type="ECO:0000256" key="4">
    <source>
        <dbReference type="ARBA" id="ARBA00023054"/>
    </source>
</evidence>
<keyword evidence="4 9" id="KW-0175">Coiled coil</keyword>
<dbReference type="Gene3D" id="1.10.10.820">
    <property type="match status" value="1"/>
</dbReference>
<sequence>MGDPQLTSIWVPHETETFVKAEFTSKISKRNPSKNVEEEFANVKLIDTNENKQFPIRDVHPVNPPSFDKIDDMSELTHLNEPSVLYNLENRYKDDLIYTYSGLFLVAINPYSNIKTYSQEYIDLYNGSSKDENKPHIFAVAEEAYQNLLTEKLNQSILVTGESGAGKTENTKKILQYLAAITSSKNKSTNVLQTPTLEKVEGFEMKILQSNPILESFGNSQTVRNNNSSRFGKFIKIEFDERGKINGAHIEWYLLEKSRVVNQHKEERNYHIFYEFLNGLSENELHSKYKLPSNSISDYKYLSASNHIIPGVNDKANFDELLKAFSTVGFSQGEVEDILKIISITLHIGNVEFVSEKTEQAAFKNDTTDLTELLGIENSEFNTAILKPKSKAGKEWVSQSKNATQARFILNSLSRTLYELLFSHIVERINKSLDHGSMTANYIGLLDIAGFEIFKHNSFEQLCINYTNEKLQQFFNHHMFVLEQTEYVKENIQWDYIDYGKDLQSTIDLIEQKLSPSGILPLLDEESILPKSTDNSFFEKLINSWEKKSDRFKRSKLEHCFVLKHYAGDVEYDVEGWLSKNKDPLNENLSNVLSNSKNNLIAKFFNKDTTDNKDDTPSSHKNRSHGKSLRTASSRHREQQIYLLNQLNTTHPHFVRCIIPNNLKMARNFDRRLILDQLRCNGVLEGIRIAREGYPNRIFFKEFYQRYNILTSAEDGITFNKRDFKRNSQLILSSLSLDPSLFKVGNTKLFFKAGVLATLENKKENRIMQITSSFNSAIRGSIVRRHTTIQQRKLKSARIIGTTFRKYNELMNDPWFNLFTKVKPLLSSAQDISRAKKFNEQIKELKIAIEKKEQEKISILDLHKDVSNELREVRQLLQQESENLEEKEKLLADNETKRIILEKELEKELELKELHETKQKKSVQEYESLQEQIISTKNLLSEKEDCISNLTSKNKVLLDDIAKLKSLSSSKTSEYENLISENEKLVKKLEELERIEQEKQSEIDTLQKKLNSSKQNLDIKLVTLEKNCNAAMSRLQGLVNENISLRSDIDSLKKEKQKIDLLLSKKVTEVERLSNKIENNYKEMEAVSKQRDTVVSEHDKLGKELKEANQKYLDMKQKYEELEGSFTALQKRFSNDEKQNEQSKGASSKIETLENRLNQEISLNTYLTSRLSSTRNNENIDDSILLGGSDMKEENLIEKYMEMKIKLKETSRLLEEEINERKNLISRLSFTETRLASSSFDFQQARAQVKKLKEIIEKSGIEVDIDFDLSKISTKDDVNIEKLILEVQYLKRQLDVETKAHYDAENVAAALHEKFTKIQRVDSSSDIYKLKFEASEQKVKSLENKIKHMPLKDRTNLQSSGEIFRNRKEYSKIDEELKAYKFENYKLQEHVDESYNLINKLNFEMKQASSKEALLNEQIQMLAKDLEGTERQKELFANTVKQQKAQYESCLNDLHENEKQLKDYINALMQAEEDIKSMTEIIEKLKAQNKQKDKAIWEKETAKNDLEMKLQECELELKRIQGINKMLTSDLSHFKERVAEATDTSQYENEIKELKDQLDMGFKTESSLRKEISTLNYKLETLNNDYEAKISDLLKQNEHYARVTETLNNEKDETIASKVELSKEYQALLLRSNDLSSNVELLINENGRLKSELESSRDAITKSSAEFGELSQEKEDILNKMKYLEETLELQKEQSERNEELVQNLQKDINYFREKYDNEKQKNINLFEENQTLVRQSEQLGSKLQSLNEKLSDTREKDAWLSKISELEEMLSSETDEKYNLLKGLKSQERAIQELEEKNMKQADVINLANEDRKQFEISVVQYNEQLGQLENLVSQQELQMKKATRENTLYQDKIQELEREIAFWRERYDKNNANNEQQQNSAFQTEEIMS</sequence>
<dbReference type="GO" id="GO:1902404">
    <property type="term" value="P:mitotic actomyosin contractile ring contraction"/>
    <property type="evidence" value="ECO:0007669"/>
    <property type="project" value="EnsemblFungi"/>
</dbReference>
<dbReference type="GO" id="GO:1904498">
    <property type="term" value="P:protein localization to mitotic actomyosin contractile ring"/>
    <property type="evidence" value="ECO:0007669"/>
    <property type="project" value="EnsemblFungi"/>
</dbReference>
<dbReference type="GO" id="GO:0005524">
    <property type="term" value="F:ATP binding"/>
    <property type="evidence" value="ECO:0007669"/>
    <property type="project" value="UniProtKB-UniRule"/>
</dbReference>
<keyword evidence="7 8" id="KW-0009">Actin-binding</keyword>
<evidence type="ECO:0000256" key="9">
    <source>
        <dbReference type="SAM" id="Coils"/>
    </source>
</evidence>
<evidence type="ECO:0000259" key="11">
    <source>
        <dbReference type="PROSITE" id="PS51456"/>
    </source>
</evidence>
<dbReference type="InterPro" id="IPR036961">
    <property type="entry name" value="Kinesin_motor_dom_sf"/>
</dbReference>
<dbReference type="OrthoDB" id="6108017at2759"/>
<dbReference type="Proteomes" id="UP000005220">
    <property type="component" value="Chromosome 5"/>
</dbReference>
<feature type="coiled-coil region" evidence="9">
    <location>
        <begin position="1197"/>
        <end position="1234"/>
    </location>
</feature>
<dbReference type="InParanoid" id="H2AVC9"/>
<dbReference type="FunFam" id="1.10.10.820:FF:000001">
    <property type="entry name" value="Myosin heavy chain"/>
    <property type="match status" value="1"/>
</dbReference>
<feature type="compositionally biased region" description="Low complexity" evidence="10">
    <location>
        <begin position="1872"/>
        <end position="1881"/>
    </location>
</feature>
<dbReference type="FunFam" id="3.40.850.10:FF:000101">
    <property type="entry name" value="Slow myosin heavy chain 2"/>
    <property type="match status" value="1"/>
</dbReference>
<dbReference type="GO" id="GO:0051015">
    <property type="term" value="F:actin filament binding"/>
    <property type="evidence" value="ECO:0007669"/>
    <property type="project" value="TreeGrafter"/>
</dbReference>
<evidence type="ECO:0000256" key="1">
    <source>
        <dbReference type="ARBA" id="ARBA00008314"/>
    </source>
</evidence>
<feature type="region of interest" description="Disordered" evidence="10">
    <location>
        <begin position="607"/>
        <end position="635"/>
    </location>
</feature>
<proteinExistence type="inferred from homology"/>
<dbReference type="GO" id="GO:1903475">
    <property type="term" value="P:mitotic actomyosin contractile ring assembly"/>
    <property type="evidence" value="ECO:0007669"/>
    <property type="project" value="EnsemblFungi"/>
</dbReference>
<dbReference type="Gene3D" id="3.40.850.10">
    <property type="entry name" value="Kinesin motor domain"/>
    <property type="match status" value="1"/>
</dbReference>
<dbReference type="Gene3D" id="1.10.287.1490">
    <property type="match status" value="1"/>
</dbReference>
<keyword evidence="5 8" id="KW-0518">Myosin</keyword>
<feature type="coiled-coil region" evidence="9">
    <location>
        <begin position="1412"/>
        <end position="1523"/>
    </location>
</feature>
<dbReference type="Gene3D" id="1.20.58.530">
    <property type="match status" value="1"/>
</dbReference>
<dbReference type="eggNOG" id="KOG0161">
    <property type="taxonomic scope" value="Eukaryota"/>
</dbReference>
<feature type="coiled-coil region" evidence="9">
    <location>
        <begin position="972"/>
        <end position="1132"/>
    </location>
</feature>
<keyword evidence="3 8" id="KW-0067">ATP-binding</keyword>
<comment type="similarity">
    <text evidence="1 8">Belongs to the TRAFAC class myosin-kinesin ATPase superfamily. Myosin family.</text>
</comment>
<accession>H2AVC9</accession>
<evidence type="ECO:0000256" key="6">
    <source>
        <dbReference type="ARBA" id="ARBA00023175"/>
    </source>
</evidence>
<evidence type="ECO:0000313" key="13">
    <source>
        <dbReference type="Proteomes" id="UP000005220"/>
    </source>
</evidence>
<dbReference type="GO" id="GO:0007015">
    <property type="term" value="P:actin filament organization"/>
    <property type="evidence" value="ECO:0007669"/>
    <property type="project" value="TreeGrafter"/>
</dbReference>
<dbReference type="GO" id="GO:0016020">
    <property type="term" value="C:membrane"/>
    <property type="evidence" value="ECO:0007669"/>
    <property type="project" value="TreeGrafter"/>
</dbReference>
<feature type="region of interest" description="Disordered" evidence="10">
    <location>
        <begin position="1870"/>
        <end position="1891"/>
    </location>
</feature>
<organism evidence="12 13">
    <name type="scientific">Kazachstania africana (strain ATCC 22294 / BCRC 22015 / CBS 2517 / CECT 1963 / NBRC 1671 / NRRL Y-8276)</name>
    <name type="common">Yeast</name>
    <name type="synonym">Kluyveromyces africanus</name>
    <dbReference type="NCBI Taxonomy" id="1071382"/>
    <lineage>
        <taxon>Eukaryota</taxon>
        <taxon>Fungi</taxon>
        <taxon>Dikarya</taxon>
        <taxon>Ascomycota</taxon>
        <taxon>Saccharomycotina</taxon>
        <taxon>Saccharomycetes</taxon>
        <taxon>Saccharomycetales</taxon>
        <taxon>Saccharomycetaceae</taxon>
        <taxon>Kazachstania</taxon>
    </lineage>
</organism>
<dbReference type="FunCoup" id="H2AVC9">
    <property type="interactions" value="472"/>
</dbReference>
<dbReference type="InterPro" id="IPR001609">
    <property type="entry name" value="Myosin_head_motor_dom-like"/>
</dbReference>
<dbReference type="GO" id="GO:0000131">
    <property type="term" value="C:incipient cellular bud site"/>
    <property type="evidence" value="ECO:0007669"/>
    <property type="project" value="EnsemblFungi"/>
</dbReference>
<evidence type="ECO:0000256" key="5">
    <source>
        <dbReference type="ARBA" id="ARBA00023123"/>
    </source>
</evidence>
<dbReference type="EMBL" id="HE650825">
    <property type="protein sequence ID" value="CCF58329.1"/>
    <property type="molecule type" value="Genomic_DNA"/>
</dbReference>
<dbReference type="InterPro" id="IPR027417">
    <property type="entry name" value="P-loop_NTPase"/>
</dbReference>
<dbReference type="GO" id="GO:0016460">
    <property type="term" value="C:myosin II complex"/>
    <property type="evidence" value="ECO:0007669"/>
    <property type="project" value="EnsemblFungi"/>
</dbReference>
<dbReference type="SUPFAM" id="SSF52540">
    <property type="entry name" value="P-loop containing nucleoside triphosphate hydrolases"/>
    <property type="match status" value="1"/>
</dbReference>
<protein>
    <recommendedName>
        <fullName evidence="11">Myosin motor domain-containing protein</fullName>
    </recommendedName>
</protein>
<keyword evidence="6 8" id="KW-0505">Motor protein</keyword>
<feature type="compositionally biased region" description="Basic and acidic residues" evidence="10">
    <location>
        <begin position="607"/>
        <end position="618"/>
    </location>
</feature>
<dbReference type="HOGENOM" id="CLU_000192_5_3_1"/>
<evidence type="ECO:0000256" key="3">
    <source>
        <dbReference type="ARBA" id="ARBA00022840"/>
    </source>
</evidence>
<dbReference type="STRING" id="1071382.H2AVC9"/>
<dbReference type="GO" id="GO:0000146">
    <property type="term" value="F:microfilament motor activity"/>
    <property type="evidence" value="ECO:0007669"/>
    <property type="project" value="TreeGrafter"/>
</dbReference>
<dbReference type="CDD" id="cd01377">
    <property type="entry name" value="MYSc_class_II"/>
    <property type="match status" value="1"/>
</dbReference>
<dbReference type="SMART" id="SM00242">
    <property type="entry name" value="MYSc"/>
    <property type="match status" value="1"/>
</dbReference>
<dbReference type="Gene3D" id="1.20.5.4820">
    <property type="match status" value="1"/>
</dbReference>